<organism evidence="1 2">
    <name type="scientific">Phlebia brevispora</name>
    <dbReference type="NCBI Taxonomy" id="194682"/>
    <lineage>
        <taxon>Eukaryota</taxon>
        <taxon>Fungi</taxon>
        <taxon>Dikarya</taxon>
        <taxon>Basidiomycota</taxon>
        <taxon>Agaricomycotina</taxon>
        <taxon>Agaricomycetes</taxon>
        <taxon>Polyporales</taxon>
        <taxon>Meruliaceae</taxon>
        <taxon>Phlebia</taxon>
    </lineage>
</organism>
<protein>
    <submittedName>
        <fullName evidence="1">Uncharacterized protein</fullName>
    </submittedName>
</protein>
<accession>A0ACC1SC79</accession>
<reference evidence="1" key="1">
    <citation type="submission" date="2022-07" db="EMBL/GenBank/DDBJ databases">
        <title>Genome Sequence of Phlebia brevispora.</title>
        <authorList>
            <person name="Buettner E."/>
        </authorList>
    </citation>
    <scope>NUCLEOTIDE SEQUENCE</scope>
    <source>
        <strain evidence="1">MPL23</strain>
    </source>
</reference>
<name>A0ACC1SC79_9APHY</name>
<comment type="caution">
    <text evidence="1">The sequence shown here is derived from an EMBL/GenBank/DDBJ whole genome shotgun (WGS) entry which is preliminary data.</text>
</comment>
<dbReference type="EMBL" id="JANHOG010001472">
    <property type="protein sequence ID" value="KAJ3536527.1"/>
    <property type="molecule type" value="Genomic_DNA"/>
</dbReference>
<sequence length="1194" mass="135809">MLARSKTCSLPADFFTPRPRSTKGKERAVVEEPPEVDAMSRTVLGCCTRPISRRRALSYRERTRLSRRPDHKIGPDMFRMPHPSVVPHSYYLPQRRYASTAPMPQGPQRVFIGATEGEELLKQFTTAVKETPSPDLIESTWAAYDTLRSNNMLNMLSTGEAMLFGNRIVQSLVYRENDPLHTQQYWHLWGNRLLELMQDMDDRIPDNNFVFTRQNWYRLHACALALVGEIDEADRLVSVVDDIPMEFEARTFTVYTYAVLIRCLAYYRNPDSVVEFMINHWDAISTYFSLDSAIRFPENMESAIGAFRGRAYSIIAFVNNPVTLLRQLYEKWPRDKCRIAGLLLIDALCYKELAYDAWGVLRMFREQEEAVPVPQRLSIVKALVKANAFPLANPLFLELSQESGNAAYETPIAEMGLYLFAHQRDVERVDEYARRLEGRGGLIGGHIVLMILVHALRDDPARAVEVFESFFSPKPQGSRQPNIVHFTAVIQAFSRCGDHQGINTWLEKMVQAGFAPDEYVYNVILNCFAQRGEVASVGAVLDQMRASKYPPSRITYTSVIKMLANRKDPVAAEAIYQRAIDEGIEPDSTMVNALMNAHVEAHSWTGVITAFNYLQTVARSRGIGITTSTYNILLKAYVAAGAPFQTVFGYLQKMRKSGAKPDKYTYISVIQSACDAGLMDAAKELFIEMEDQAADWVNGVRVDHYVLTIMMAAHLRLSQKARAKAIYDDMIRRGMHPDAETYRAILSSYSNPRSESSLALAERFLKELLVAHDKTETGFYSVRAGLDDLYKPLLAAYRSRGSKVNVERLLQNLFDEGGSPTLINLSILLDLYRRRGNVEGVRQIWSQLHQLALQESSLDTLFLDKSSSRPRRQGNVLCIALSVYIDALSAAGQHTEVPIVWRTLSSQGFVFDAHNWNHLVVALIRAGEVERAFEVVERVIIPFRQVARKVSHATNSNPVSPLATDLPAEDESEQRRPPEAVPESPLPRRPQTVKEFTKNVAKSKAFMNLEEFDHPLTLLHQVHPLWNAWRPHGVVLVLLYKVMKHLESGQRVHPVQGKALSVSPTAITPDEQEESRRELEPRAILDRLYRDYPRTVKAVLAYREFYHTLKKQRRDYTIYRRRVRKVRQLRSTAASIRFFSGIVMWSLATLLVISVSLFMEKKTISEARKTEIRPADQRQLLPLITQCDRQGGGV</sequence>
<dbReference type="Proteomes" id="UP001148662">
    <property type="component" value="Unassembled WGS sequence"/>
</dbReference>
<evidence type="ECO:0000313" key="2">
    <source>
        <dbReference type="Proteomes" id="UP001148662"/>
    </source>
</evidence>
<proteinExistence type="predicted"/>
<keyword evidence="2" id="KW-1185">Reference proteome</keyword>
<evidence type="ECO:0000313" key="1">
    <source>
        <dbReference type="EMBL" id="KAJ3536527.1"/>
    </source>
</evidence>
<gene>
    <name evidence="1" type="ORF">NM688_g6826</name>
</gene>